<feature type="domain" description="Carrier" evidence="1">
    <location>
        <begin position="1"/>
        <end position="72"/>
    </location>
</feature>
<dbReference type="InterPro" id="IPR036736">
    <property type="entry name" value="ACP-like_sf"/>
</dbReference>
<name>A0ABD4K651_9ENTR</name>
<evidence type="ECO:0000313" key="2">
    <source>
        <dbReference type="EMBL" id="MBF4176486.1"/>
    </source>
</evidence>
<protein>
    <submittedName>
        <fullName evidence="2">Acyl carrier protein</fullName>
    </submittedName>
</protein>
<reference evidence="2 3" key="1">
    <citation type="submission" date="2020-11" db="EMBL/GenBank/DDBJ databases">
        <title>Identification of Lelliottia nimipressuralis from Wound Infection by Whole Genome-Based Bacterial Identification.</title>
        <authorList>
            <person name="Navarathna D.H."/>
            <person name="Choi H."/>
            <person name="Jinadatha C."/>
            <person name="Chatterjee P."/>
            <person name="Hwang M."/>
        </authorList>
    </citation>
    <scope>NUCLEOTIDE SEQUENCE [LARGE SCALE GENOMIC DNA]</scope>
    <source>
        <strain evidence="2 3">DN2020</strain>
    </source>
</reference>
<sequence length="79" mass="9020">MDKLKDLLTNVFGVSESDIQDNISLENMGLDSICIVEFQIEIERAFNIDEGRLALVNSDTLQKIMERVRELQHVELKGV</sequence>
<dbReference type="SUPFAM" id="SSF47336">
    <property type="entry name" value="ACP-like"/>
    <property type="match status" value="1"/>
</dbReference>
<dbReference type="AlphaFoldDB" id="A0ABD4K651"/>
<dbReference type="InterPro" id="IPR009081">
    <property type="entry name" value="PP-bd_ACP"/>
</dbReference>
<organism evidence="2 3">
    <name type="scientific">Lelliottia nimipressuralis</name>
    <dbReference type="NCBI Taxonomy" id="69220"/>
    <lineage>
        <taxon>Bacteria</taxon>
        <taxon>Pseudomonadati</taxon>
        <taxon>Pseudomonadota</taxon>
        <taxon>Gammaproteobacteria</taxon>
        <taxon>Enterobacterales</taxon>
        <taxon>Enterobacteriaceae</taxon>
        <taxon>Lelliottia</taxon>
    </lineage>
</organism>
<dbReference type="RefSeq" id="WP_194512159.1">
    <property type="nucleotide sequence ID" value="NZ_JADIXP010000001.1"/>
</dbReference>
<evidence type="ECO:0000313" key="3">
    <source>
        <dbReference type="Proteomes" id="UP000628560"/>
    </source>
</evidence>
<dbReference type="Pfam" id="PF00550">
    <property type="entry name" value="PP-binding"/>
    <property type="match status" value="1"/>
</dbReference>
<dbReference type="PROSITE" id="PS50075">
    <property type="entry name" value="CARRIER"/>
    <property type="match status" value="1"/>
</dbReference>
<accession>A0ABD4K651</accession>
<evidence type="ECO:0000259" key="1">
    <source>
        <dbReference type="PROSITE" id="PS50075"/>
    </source>
</evidence>
<dbReference type="EMBL" id="JADIXP010000001">
    <property type="protein sequence ID" value="MBF4176486.1"/>
    <property type="molecule type" value="Genomic_DNA"/>
</dbReference>
<comment type="caution">
    <text evidence="2">The sequence shown here is derived from an EMBL/GenBank/DDBJ whole genome shotgun (WGS) entry which is preliminary data.</text>
</comment>
<dbReference type="Gene3D" id="1.10.1200.10">
    <property type="entry name" value="ACP-like"/>
    <property type="match status" value="1"/>
</dbReference>
<gene>
    <name evidence="2" type="ORF">ISP11_01285</name>
</gene>
<dbReference type="Proteomes" id="UP000628560">
    <property type="component" value="Unassembled WGS sequence"/>
</dbReference>
<proteinExistence type="predicted"/>